<dbReference type="EMBL" id="WHUT02000007">
    <property type="protein sequence ID" value="NUB45235.1"/>
    <property type="molecule type" value="Genomic_DNA"/>
</dbReference>
<evidence type="ECO:0000256" key="2">
    <source>
        <dbReference type="ARBA" id="ARBA00007783"/>
    </source>
</evidence>
<dbReference type="AlphaFoldDB" id="A0A8X8H1F4"/>
<dbReference type="PANTHER" id="PTHR30413:SF8">
    <property type="entry name" value="TRANSPORT PERMEASE PROTEIN"/>
    <property type="match status" value="1"/>
</dbReference>
<proteinExistence type="inferred from homology"/>
<evidence type="ECO:0000256" key="7">
    <source>
        <dbReference type="ARBA" id="ARBA00023136"/>
    </source>
</evidence>
<dbReference type="Pfam" id="PF01061">
    <property type="entry name" value="ABC2_membrane"/>
    <property type="match status" value="1"/>
</dbReference>
<feature type="transmembrane region" description="Helical" evidence="8">
    <location>
        <begin position="72"/>
        <end position="95"/>
    </location>
</feature>
<keyword evidence="7 8" id="KW-0472">Membrane</keyword>
<sequence>MFRTEVRKSGARTAIGLLELVFHATVRNVRKSHGNALIGLLMNIFQTVLLVVIFFLMFDLLGMRGNAIRGDFLLYVMSGIFMFMTHAKAMGAVVAAEGPTSPMMKHSPMNPIVSITAAALGSLYTQVLSAGVVLYFYHAIFTPITIDEPVGMMGMFLLSWGSGVGIGMVFLAAKPWQPDVVNIAAQIYMRANMIASGKMFVANTLPGYMLAMFDWNPLFHTIDQGRGFIFLDYYPRYSSIAYPIYVMIACVMIGLMGEFYTRKHASMSWSAKR</sequence>
<feature type="transmembrane region" description="Helical" evidence="8">
    <location>
        <begin position="149"/>
        <end position="173"/>
    </location>
</feature>
<feature type="transmembrane region" description="Helical" evidence="8">
    <location>
        <begin position="36"/>
        <end position="60"/>
    </location>
</feature>
<feature type="domain" description="ABC-2 type transporter transmembrane" evidence="9">
    <location>
        <begin position="22"/>
        <end position="227"/>
    </location>
</feature>
<reference evidence="10" key="1">
    <citation type="submission" date="2020-05" db="EMBL/GenBank/DDBJ databases">
        <title>Fertoebacter nigrum gen. nov., sp. nov., a new member of the family Rhodobacteraceae.</title>
        <authorList>
            <person name="Szuroczki S."/>
            <person name="Abbaszade G."/>
            <person name="Buni D."/>
            <person name="Schumann P."/>
            <person name="Toth E."/>
        </authorList>
    </citation>
    <scope>NUCLEOTIDE SEQUENCE</scope>
    <source>
        <strain evidence="10">RG-N-1a</strain>
    </source>
</reference>
<feature type="transmembrane region" description="Helical" evidence="8">
    <location>
        <begin position="240"/>
        <end position="260"/>
    </location>
</feature>
<evidence type="ECO:0000256" key="5">
    <source>
        <dbReference type="ARBA" id="ARBA00022692"/>
    </source>
</evidence>
<evidence type="ECO:0000256" key="6">
    <source>
        <dbReference type="ARBA" id="ARBA00022989"/>
    </source>
</evidence>
<evidence type="ECO:0000256" key="1">
    <source>
        <dbReference type="ARBA" id="ARBA00004429"/>
    </source>
</evidence>
<dbReference type="PANTHER" id="PTHR30413">
    <property type="entry name" value="INNER MEMBRANE TRANSPORT PERMEASE"/>
    <property type="match status" value="1"/>
</dbReference>
<protein>
    <submittedName>
        <fullName evidence="10">ABC transporter permease</fullName>
    </submittedName>
</protein>
<feature type="transmembrane region" description="Helical" evidence="8">
    <location>
        <begin position="115"/>
        <end position="137"/>
    </location>
</feature>
<evidence type="ECO:0000256" key="8">
    <source>
        <dbReference type="SAM" id="Phobius"/>
    </source>
</evidence>
<gene>
    <name evidence="10" type="ORF">GEU84_012620</name>
</gene>
<comment type="subcellular location">
    <subcellularLocation>
        <location evidence="1">Cell inner membrane</location>
        <topology evidence="1">Multi-pass membrane protein</topology>
    </subcellularLocation>
</comment>
<accession>A0A8X8H1F4</accession>
<organism evidence="10 11">
    <name type="scientific">Fertoeibacter niger</name>
    <dbReference type="NCBI Taxonomy" id="2656921"/>
    <lineage>
        <taxon>Bacteria</taxon>
        <taxon>Pseudomonadati</taxon>
        <taxon>Pseudomonadota</taxon>
        <taxon>Alphaproteobacteria</taxon>
        <taxon>Rhodobacterales</taxon>
        <taxon>Paracoccaceae</taxon>
        <taxon>Fertoeibacter</taxon>
    </lineage>
</organism>
<comment type="similarity">
    <text evidence="2">Belongs to the ABC-2 integral membrane protein family.</text>
</comment>
<evidence type="ECO:0000256" key="4">
    <source>
        <dbReference type="ARBA" id="ARBA00022475"/>
    </source>
</evidence>
<evidence type="ECO:0000256" key="3">
    <source>
        <dbReference type="ARBA" id="ARBA00022448"/>
    </source>
</evidence>
<evidence type="ECO:0000313" key="11">
    <source>
        <dbReference type="Proteomes" id="UP000484076"/>
    </source>
</evidence>
<dbReference type="GO" id="GO:0140359">
    <property type="term" value="F:ABC-type transporter activity"/>
    <property type="evidence" value="ECO:0007669"/>
    <property type="project" value="InterPro"/>
</dbReference>
<evidence type="ECO:0000313" key="10">
    <source>
        <dbReference type="EMBL" id="NUB45235.1"/>
    </source>
</evidence>
<keyword evidence="5 8" id="KW-0812">Transmembrane</keyword>
<keyword evidence="6 8" id="KW-1133">Transmembrane helix</keyword>
<dbReference type="GO" id="GO:0015920">
    <property type="term" value="P:lipopolysaccharide transport"/>
    <property type="evidence" value="ECO:0007669"/>
    <property type="project" value="TreeGrafter"/>
</dbReference>
<dbReference type="InterPro" id="IPR013525">
    <property type="entry name" value="ABC2_TM"/>
</dbReference>
<keyword evidence="11" id="KW-1185">Reference proteome</keyword>
<keyword evidence="3" id="KW-0813">Transport</keyword>
<comment type="caution">
    <text evidence="10">The sequence shown here is derived from an EMBL/GenBank/DDBJ whole genome shotgun (WGS) entry which is preliminary data.</text>
</comment>
<dbReference type="GO" id="GO:0005886">
    <property type="term" value="C:plasma membrane"/>
    <property type="evidence" value="ECO:0007669"/>
    <property type="project" value="UniProtKB-SubCell"/>
</dbReference>
<evidence type="ECO:0000259" key="9">
    <source>
        <dbReference type="Pfam" id="PF01061"/>
    </source>
</evidence>
<keyword evidence="4" id="KW-1003">Cell membrane</keyword>
<dbReference type="Proteomes" id="UP000484076">
    <property type="component" value="Unassembled WGS sequence"/>
</dbReference>
<dbReference type="RefSeq" id="WP_152826597.1">
    <property type="nucleotide sequence ID" value="NZ_WHUT02000007.1"/>
</dbReference>
<name>A0A8X8H1F4_9RHOB</name>